<dbReference type="GeneID" id="108697032"/>
<dbReference type="RefSeq" id="XP_018082197.1">
    <property type="nucleotide sequence ID" value="XM_018226708.2"/>
</dbReference>
<dbReference type="Pfam" id="PF13927">
    <property type="entry name" value="Ig_3"/>
    <property type="match status" value="1"/>
</dbReference>
<dbReference type="SMART" id="SM00409">
    <property type="entry name" value="IG"/>
    <property type="match status" value="2"/>
</dbReference>
<dbReference type="PANTHER" id="PTHR44427">
    <property type="entry name" value="CARCINOEMBRYONIC ANTIGEN-RELATED CELL ADHESION MOLECULE 19"/>
    <property type="match status" value="1"/>
</dbReference>
<protein>
    <submittedName>
        <fullName evidence="5">Carcinoembryonic antigen-related cell adhesion molecule 7</fullName>
    </submittedName>
</protein>
<dbReference type="SUPFAM" id="SSF48726">
    <property type="entry name" value="Immunoglobulin"/>
    <property type="match status" value="2"/>
</dbReference>
<dbReference type="PROSITE" id="PS50835">
    <property type="entry name" value="IG_LIKE"/>
    <property type="match status" value="1"/>
</dbReference>
<dbReference type="OrthoDB" id="6159398at2759"/>
<dbReference type="OMA" id="VRHESVQ"/>
<dbReference type="PaxDb" id="8355-A0A1L8FN83"/>
<gene>
    <name evidence="5" type="primary">ceacam19ly.L</name>
</gene>
<dbReference type="Pfam" id="PF07686">
    <property type="entry name" value="V-set"/>
    <property type="match status" value="1"/>
</dbReference>
<evidence type="ECO:0000256" key="2">
    <source>
        <dbReference type="ARBA" id="ARBA00023180"/>
    </source>
</evidence>
<keyword evidence="4" id="KW-1185">Reference proteome</keyword>
<dbReference type="CTD" id="108697032"/>
<dbReference type="InterPro" id="IPR003598">
    <property type="entry name" value="Ig_sub2"/>
</dbReference>
<evidence type="ECO:0000256" key="3">
    <source>
        <dbReference type="ARBA" id="ARBA00038222"/>
    </source>
</evidence>
<keyword evidence="2" id="KW-0325">Glycoprotein</keyword>
<keyword evidence="1" id="KW-0732">Signal</keyword>
<dbReference type="SMART" id="SM00408">
    <property type="entry name" value="IGc2"/>
    <property type="match status" value="1"/>
</dbReference>
<evidence type="ECO:0000256" key="1">
    <source>
        <dbReference type="ARBA" id="ARBA00022729"/>
    </source>
</evidence>
<reference evidence="5" key="1">
    <citation type="submission" date="2025-08" db="UniProtKB">
        <authorList>
            <consortium name="RefSeq"/>
        </authorList>
    </citation>
    <scope>IDENTIFICATION</scope>
    <source>
        <strain evidence="5">J_2021</strain>
        <tissue evidence="5">Erythrocytes</tissue>
    </source>
</reference>
<dbReference type="STRING" id="8355.A0A1L8FN83"/>
<dbReference type="AlphaFoldDB" id="A0A1L8FN83"/>
<dbReference type="InterPro" id="IPR007110">
    <property type="entry name" value="Ig-like_dom"/>
</dbReference>
<dbReference type="Bgee" id="108697032">
    <property type="expression patterns" value="Expressed in liver and 2 other cell types or tissues"/>
</dbReference>
<name>A0A1L8FN83_XENLA</name>
<dbReference type="InterPro" id="IPR050831">
    <property type="entry name" value="CEA_cell_adhesion"/>
</dbReference>
<dbReference type="InterPro" id="IPR036179">
    <property type="entry name" value="Ig-like_dom_sf"/>
</dbReference>
<dbReference type="KEGG" id="xla:108697032"/>
<dbReference type="Gene3D" id="2.60.40.10">
    <property type="entry name" value="Immunoglobulins"/>
    <property type="match status" value="2"/>
</dbReference>
<dbReference type="InterPro" id="IPR013106">
    <property type="entry name" value="Ig_V-set"/>
</dbReference>
<evidence type="ECO:0000313" key="5">
    <source>
        <dbReference type="RefSeq" id="XP_018082197.1"/>
    </source>
</evidence>
<dbReference type="Proteomes" id="UP000186698">
    <property type="component" value="Chromosome 7L"/>
</dbReference>
<organism evidence="4 5">
    <name type="scientific">Xenopus laevis</name>
    <name type="common">African clawed frog</name>
    <dbReference type="NCBI Taxonomy" id="8355"/>
    <lineage>
        <taxon>Eukaryota</taxon>
        <taxon>Metazoa</taxon>
        <taxon>Chordata</taxon>
        <taxon>Craniata</taxon>
        <taxon>Vertebrata</taxon>
        <taxon>Euteleostomi</taxon>
        <taxon>Amphibia</taxon>
        <taxon>Batrachia</taxon>
        <taxon>Anura</taxon>
        <taxon>Pipoidea</taxon>
        <taxon>Pipidae</taxon>
        <taxon>Xenopodinae</taxon>
        <taxon>Xenopus</taxon>
        <taxon>Xenopus</taxon>
    </lineage>
</organism>
<comment type="similarity">
    <text evidence="3">Belongs to the immunoglobulin superfamily. CEA family.</text>
</comment>
<evidence type="ECO:0000313" key="4">
    <source>
        <dbReference type="Proteomes" id="UP000186698"/>
    </source>
</evidence>
<sequence length="309" mass="34817">MRGYLLTAFIISLWMESSCGIDIQLVPSHPLINKSVTLNVRGITGTVRAFRWYFGSNPDASNQILHYNPNSNPPQTPGDQYFHRAHGLANGSLHISDLVRTDQGNYMVMILARDIERVTVYLPIYESVTKPVIRCSTPRPKVNETVSLTCETANSESILWSKDSNSLHSRVDLSPDNRTAILRNIILSDTGEYQCEAKNAVSRSVSDIFTLIVNYNEPISDNCAASMAGIICGTIIGIVLIICTTFLLFKRYILPMREAQQEQPTERQDSYRIYYNVFATTMAQPAKEELPYMGLEYPTQDTYSELSHQ</sequence>
<dbReference type="InterPro" id="IPR013783">
    <property type="entry name" value="Ig-like_fold"/>
</dbReference>
<accession>A0A1L8FN83</accession>
<dbReference type="InterPro" id="IPR003599">
    <property type="entry name" value="Ig_sub"/>
</dbReference>
<dbReference type="PANTHER" id="PTHR44427:SF29">
    <property type="entry name" value="CARCINOEMBRYONIC ANTIGEN-RELATED CELL ADHESION MOLECULE 19 LIKE GENE Y"/>
    <property type="match status" value="1"/>
</dbReference>
<proteinExistence type="inferred from homology"/>